<dbReference type="InterPro" id="IPR043502">
    <property type="entry name" value="DNA/RNA_pol_sf"/>
</dbReference>
<reference evidence="2" key="1">
    <citation type="journal article" date="2022" name="bioRxiv">
        <title>Sequencing and chromosome-scale assembly of the giantPleurodeles waltlgenome.</title>
        <authorList>
            <person name="Brown T."/>
            <person name="Elewa A."/>
            <person name="Iarovenko S."/>
            <person name="Subramanian E."/>
            <person name="Araus A.J."/>
            <person name="Petzold A."/>
            <person name="Susuki M."/>
            <person name="Suzuki K.-i.T."/>
            <person name="Hayashi T."/>
            <person name="Toyoda A."/>
            <person name="Oliveira C."/>
            <person name="Osipova E."/>
            <person name="Leigh N.D."/>
            <person name="Simon A."/>
            <person name="Yun M.H."/>
        </authorList>
    </citation>
    <scope>NUCLEOTIDE SEQUENCE</scope>
    <source>
        <strain evidence="2">20211129_DDA</strain>
        <tissue evidence="2">Liver</tissue>
    </source>
</reference>
<dbReference type="AlphaFoldDB" id="A0AAV7VAK6"/>
<dbReference type="PANTHER" id="PTHR31635">
    <property type="entry name" value="REVERSE TRANSCRIPTASE DOMAIN-CONTAINING PROTEIN-RELATED"/>
    <property type="match status" value="1"/>
</dbReference>
<name>A0AAV7VAK6_PLEWA</name>
<gene>
    <name evidence="2" type="ORF">NDU88_001650</name>
</gene>
<feature type="domain" description="Reverse transcriptase" evidence="1">
    <location>
        <begin position="6"/>
        <end position="280"/>
    </location>
</feature>
<dbReference type="PANTHER" id="PTHR31635:SF196">
    <property type="entry name" value="REVERSE TRANSCRIPTASE DOMAIN-CONTAINING PROTEIN-RELATED"/>
    <property type="match status" value="1"/>
</dbReference>
<dbReference type="Proteomes" id="UP001066276">
    <property type="component" value="Chromosome 2_1"/>
</dbReference>
<dbReference type="EMBL" id="JANPWB010000003">
    <property type="protein sequence ID" value="KAJ1197802.1"/>
    <property type="molecule type" value="Genomic_DNA"/>
</dbReference>
<dbReference type="PROSITE" id="PS50878">
    <property type="entry name" value="RT_POL"/>
    <property type="match status" value="1"/>
</dbReference>
<dbReference type="SUPFAM" id="SSF56672">
    <property type="entry name" value="DNA/RNA polymerases"/>
    <property type="match status" value="1"/>
</dbReference>
<evidence type="ECO:0000259" key="1">
    <source>
        <dbReference type="PROSITE" id="PS50878"/>
    </source>
</evidence>
<dbReference type="Pfam" id="PF00078">
    <property type="entry name" value="RVT_1"/>
    <property type="match status" value="1"/>
</dbReference>
<evidence type="ECO:0000313" key="2">
    <source>
        <dbReference type="EMBL" id="KAJ1197802.1"/>
    </source>
</evidence>
<keyword evidence="3" id="KW-1185">Reference proteome</keyword>
<accession>A0AAV7VAK6</accession>
<protein>
    <recommendedName>
        <fullName evidence="1">Reverse transcriptase domain-containing protein</fullName>
    </recommendedName>
</protein>
<sequence length="416" mass="46333">MAMLKEALELGLLPDTCREALIAVLPKAGRDPLDVRSYRPLSLLNTDCKLLGKILANRLLPCMAELVHQDQAGFIPGRNTYSNIRNLIRLMSNPPVEDELQVVVSLDIEKAFDTLGWPFLIETLKRMGFGQTYIRWLRTLYTDPKARVKTGDTISEKFSIGRGTRQGCPLSPLLFALAIEPLAARLRMVAPAWGVTDGQTHQIVSLYADDALIFLRDHTVTLPGLLDLLEEFSSVAGLTVNWSKSCIFPMRPVPEAMRTPAGLGGLKWCHTTFKYLGVNIYHDSQDLRDGNLGHVIRSARGSLPFWCSLPLSPMGRVAIAKMIVLPRLLYYFMSLPLALPSSFFRLLNSLLTDLIWGNGRKRIALTRVLQPLRVGGMGAPKFEEYYAAAQIHWISTWGGATWESRGAPEDMGDGRT</sequence>
<proteinExistence type="predicted"/>
<organism evidence="2 3">
    <name type="scientific">Pleurodeles waltl</name>
    <name type="common">Iberian ribbed newt</name>
    <dbReference type="NCBI Taxonomy" id="8319"/>
    <lineage>
        <taxon>Eukaryota</taxon>
        <taxon>Metazoa</taxon>
        <taxon>Chordata</taxon>
        <taxon>Craniata</taxon>
        <taxon>Vertebrata</taxon>
        <taxon>Euteleostomi</taxon>
        <taxon>Amphibia</taxon>
        <taxon>Batrachia</taxon>
        <taxon>Caudata</taxon>
        <taxon>Salamandroidea</taxon>
        <taxon>Salamandridae</taxon>
        <taxon>Pleurodelinae</taxon>
        <taxon>Pleurodeles</taxon>
    </lineage>
</organism>
<evidence type="ECO:0000313" key="3">
    <source>
        <dbReference type="Proteomes" id="UP001066276"/>
    </source>
</evidence>
<dbReference type="CDD" id="cd01650">
    <property type="entry name" value="RT_nLTR_like"/>
    <property type="match status" value="1"/>
</dbReference>
<dbReference type="InterPro" id="IPR000477">
    <property type="entry name" value="RT_dom"/>
</dbReference>
<comment type="caution">
    <text evidence="2">The sequence shown here is derived from an EMBL/GenBank/DDBJ whole genome shotgun (WGS) entry which is preliminary data.</text>
</comment>